<name>A0A6G0RMW5_9STRA</name>
<sequence length="106" mass="11878">MAIRQHRKDHDDHDDLADPDEERPVEDEKDEVDELSSVSARSFDSDSQASSSFKDSHCRSASFDPLHPSHLAEENVEMETSSPLTLGELSDGEDRRRLSSCRSSSC</sequence>
<feature type="compositionally biased region" description="Acidic residues" evidence="1">
    <location>
        <begin position="14"/>
        <end position="34"/>
    </location>
</feature>
<dbReference type="EMBL" id="QXFY01000725">
    <property type="protein sequence ID" value="KAE9337051.1"/>
    <property type="molecule type" value="Genomic_DNA"/>
</dbReference>
<feature type="compositionally biased region" description="Low complexity" evidence="1">
    <location>
        <begin position="36"/>
        <end position="53"/>
    </location>
</feature>
<evidence type="ECO:0000256" key="1">
    <source>
        <dbReference type="SAM" id="MobiDB-lite"/>
    </source>
</evidence>
<reference evidence="2 3" key="1">
    <citation type="submission" date="2018-09" db="EMBL/GenBank/DDBJ databases">
        <title>Genomic investigation of the strawberry pathogen Phytophthora fragariae indicates pathogenicity is determined by transcriptional variation in three key races.</title>
        <authorList>
            <person name="Adams T.M."/>
            <person name="Armitage A.D."/>
            <person name="Sobczyk M.K."/>
            <person name="Bates H.J."/>
            <person name="Dunwell J.M."/>
            <person name="Nellist C.F."/>
            <person name="Harrison R.J."/>
        </authorList>
    </citation>
    <scope>NUCLEOTIDE SEQUENCE [LARGE SCALE GENOMIC DNA]</scope>
    <source>
        <strain evidence="2 3">NOV-77</strain>
    </source>
</reference>
<gene>
    <name evidence="2" type="ORF">PF008_g12733</name>
</gene>
<proteinExistence type="predicted"/>
<comment type="caution">
    <text evidence="2">The sequence shown here is derived from an EMBL/GenBank/DDBJ whole genome shotgun (WGS) entry which is preliminary data.</text>
</comment>
<dbReference type="AlphaFoldDB" id="A0A6G0RMW5"/>
<protein>
    <submittedName>
        <fullName evidence="2">Uncharacterized protein</fullName>
    </submittedName>
</protein>
<evidence type="ECO:0000313" key="2">
    <source>
        <dbReference type="EMBL" id="KAE9337051.1"/>
    </source>
</evidence>
<organism evidence="2 3">
    <name type="scientific">Phytophthora fragariae</name>
    <dbReference type="NCBI Taxonomy" id="53985"/>
    <lineage>
        <taxon>Eukaryota</taxon>
        <taxon>Sar</taxon>
        <taxon>Stramenopiles</taxon>
        <taxon>Oomycota</taxon>
        <taxon>Peronosporomycetes</taxon>
        <taxon>Peronosporales</taxon>
        <taxon>Peronosporaceae</taxon>
        <taxon>Phytophthora</taxon>
    </lineage>
</organism>
<accession>A0A6G0RMW5</accession>
<dbReference type="Proteomes" id="UP000486351">
    <property type="component" value="Unassembled WGS sequence"/>
</dbReference>
<evidence type="ECO:0000313" key="3">
    <source>
        <dbReference type="Proteomes" id="UP000486351"/>
    </source>
</evidence>
<feature type="region of interest" description="Disordered" evidence="1">
    <location>
        <begin position="1"/>
        <end position="106"/>
    </location>
</feature>